<keyword evidence="4 8" id="KW-0067">ATP-binding</keyword>
<dbReference type="InterPro" id="IPR005895">
    <property type="entry name" value="ABC_transptr_haem_export_CcmA"/>
</dbReference>
<dbReference type="RefSeq" id="WP_108984535.1">
    <property type="nucleotide sequence ID" value="NZ_BFBR01000003.1"/>
</dbReference>
<comment type="caution">
    <text evidence="8">The sequence shown here is derived from an EMBL/GenBank/DDBJ whole genome shotgun (WGS) entry which is preliminary data.</text>
</comment>
<feature type="domain" description="ABC transporter" evidence="7">
    <location>
        <begin position="9"/>
        <end position="208"/>
    </location>
</feature>
<dbReference type="GO" id="GO:0017004">
    <property type="term" value="P:cytochrome complex assembly"/>
    <property type="evidence" value="ECO:0007669"/>
    <property type="project" value="UniProtKB-KW"/>
</dbReference>
<organism evidence="8 9">
    <name type="scientific">Candidatus Phycosocius bacilliformis</name>
    <dbReference type="NCBI Taxonomy" id="1445552"/>
    <lineage>
        <taxon>Bacteria</taxon>
        <taxon>Pseudomonadati</taxon>
        <taxon>Pseudomonadota</taxon>
        <taxon>Alphaproteobacteria</taxon>
        <taxon>Caulobacterales</taxon>
        <taxon>Caulobacterales incertae sedis</taxon>
        <taxon>Candidatus Phycosocius</taxon>
    </lineage>
</organism>
<evidence type="ECO:0000259" key="7">
    <source>
        <dbReference type="PROSITE" id="PS50893"/>
    </source>
</evidence>
<keyword evidence="5" id="KW-1278">Translocase</keyword>
<dbReference type="InterPro" id="IPR017871">
    <property type="entry name" value="ABC_transporter-like_CS"/>
</dbReference>
<dbReference type="GO" id="GO:0005524">
    <property type="term" value="F:ATP binding"/>
    <property type="evidence" value="ECO:0007669"/>
    <property type="project" value="UniProtKB-KW"/>
</dbReference>
<evidence type="ECO:0000256" key="6">
    <source>
        <dbReference type="ARBA" id="ARBA00023136"/>
    </source>
</evidence>
<evidence type="ECO:0000256" key="4">
    <source>
        <dbReference type="ARBA" id="ARBA00022840"/>
    </source>
</evidence>
<dbReference type="EC" id="3.6.3.41" evidence="8"/>
<dbReference type="PANTHER" id="PTHR43499">
    <property type="entry name" value="ABC TRANSPORTER I FAMILY MEMBER 1"/>
    <property type="match status" value="1"/>
</dbReference>
<sequence length="214" mass="22595">MTGRHNVSLCVRGLTLQRGFRRLVSDLNLVCSPGDIVALQGPNGSGKTTLLRAIAGFHTPAGGSVAFEAEHGPEIEEVGEVASFLGHQDPIKAGEKLIDQLIFWADVRGARRDSVSEILDRVGLSRQTGLQGGVLSAGQRKRASLARLLLEDRAVWLLDEPASPLDQEGRALLGNLLDAHSRRGGIILAAVHDPLPGVTARTLALGTAESGVVP</sequence>
<dbReference type="InterPro" id="IPR027417">
    <property type="entry name" value="P-loop_NTPase"/>
</dbReference>
<keyword evidence="2" id="KW-0547">Nucleotide-binding</keyword>
<dbReference type="OrthoDB" id="9800654at2"/>
<dbReference type="Gene3D" id="3.40.50.300">
    <property type="entry name" value="P-loop containing nucleotide triphosphate hydrolases"/>
    <property type="match status" value="1"/>
</dbReference>
<evidence type="ECO:0000313" key="9">
    <source>
        <dbReference type="Proteomes" id="UP000245086"/>
    </source>
</evidence>
<dbReference type="Proteomes" id="UP000245086">
    <property type="component" value="Unassembled WGS sequence"/>
</dbReference>
<dbReference type="InterPro" id="IPR003593">
    <property type="entry name" value="AAA+_ATPase"/>
</dbReference>
<dbReference type="GO" id="GO:0016887">
    <property type="term" value="F:ATP hydrolysis activity"/>
    <property type="evidence" value="ECO:0007669"/>
    <property type="project" value="InterPro"/>
</dbReference>
<evidence type="ECO:0000313" key="8">
    <source>
        <dbReference type="EMBL" id="GBF57668.1"/>
    </source>
</evidence>
<keyword evidence="9" id="KW-1185">Reference proteome</keyword>
<keyword evidence="8" id="KW-0378">Hydrolase</keyword>
<keyword evidence="1" id="KW-0813">Transport</keyword>
<dbReference type="PROSITE" id="PS50893">
    <property type="entry name" value="ABC_TRANSPORTER_2"/>
    <property type="match status" value="1"/>
</dbReference>
<proteinExistence type="predicted"/>
<dbReference type="NCBIfam" id="TIGR01189">
    <property type="entry name" value="ccmA"/>
    <property type="match status" value="1"/>
</dbReference>
<dbReference type="GO" id="GO:0022857">
    <property type="term" value="F:transmembrane transporter activity"/>
    <property type="evidence" value="ECO:0007669"/>
    <property type="project" value="InterPro"/>
</dbReference>
<dbReference type="EMBL" id="BFBR01000003">
    <property type="protein sequence ID" value="GBF57668.1"/>
    <property type="molecule type" value="Genomic_DNA"/>
</dbReference>
<dbReference type="Pfam" id="PF00005">
    <property type="entry name" value="ABC_tran"/>
    <property type="match status" value="1"/>
</dbReference>
<evidence type="ECO:0000256" key="2">
    <source>
        <dbReference type="ARBA" id="ARBA00022741"/>
    </source>
</evidence>
<dbReference type="AlphaFoldDB" id="A0A2P2E9E5"/>
<keyword evidence="6" id="KW-0472">Membrane</keyword>
<evidence type="ECO:0000256" key="3">
    <source>
        <dbReference type="ARBA" id="ARBA00022748"/>
    </source>
</evidence>
<dbReference type="SMART" id="SM00382">
    <property type="entry name" value="AAA"/>
    <property type="match status" value="1"/>
</dbReference>
<name>A0A2P2E9E5_9PROT</name>
<dbReference type="InterPro" id="IPR003439">
    <property type="entry name" value="ABC_transporter-like_ATP-bd"/>
</dbReference>
<accession>A0A2P2E9E5</accession>
<dbReference type="SUPFAM" id="SSF52540">
    <property type="entry name" value="P-loop containing nucleoside triphosphate hydrolases"/>
    <property type="match status" value="1"/>
</dbReference>
<keyword evidence="3" id="KW-0201">Cytochrome c-type biogenesis</keyword>
<evidence type="ECO:0000256" key="1">
    <source>
        <dbReference type="ARBA" id="ARBA00022448"/>
    </source>
</evidence>
<reference evidence="8 9" key="1">
    <citation type="journal article" date="2018" name="Genome Announc.">
        <title>Draft Genome Sequence of "Candidatus Phycosocius bacilliformis," an Alphaproteobacterial Ectosymbiont of the Hydrocarbon-Producing Green Alga Botryococcus braunii.</title>
        <authorList>
            <person name="Tanabe Y."/>
            <person name="Yamaguchi H."/>
            <person name="Watanabe M.M."/>
        </authorList>
    </citation>
    <scope>NUCLEOTIDE SEQUENCE [LARGE SCALE GENOMIC DNA]</scope>
    <source>
        <strain evidence="8 9">BOTRYCO-2</strain>
    </source>
</reference>
<dbReference type="PROSITE" id="PS00211">
    <property type="entry name" value="ABC_TRANSPORTER_1"/>
    <property type="match status" value="1"/>
</dbReference>
<evidence type="ECO:0000256" key="5">
    <source>
        <dbReference type="ARBA" id="ARBA00022967"/>
    </source>
</evidence>
<protein>
    <submittedName>
        <fullName evidence="8">Cytochrome c biogenesis ATP-binding export protein CcmA</fullName>
        <ecNumber evidence="8">3.6.3.41</ecNumber>
    </submittedName>
</protein>
<gene>
    <name evidence="8" type="primary">ccmA</name>
    <name evidence="8" type="ORF">PbB2_01337</name>
</gene>
<dbReference type="PANTHER" id="PTHR43499:SF1">
    <property type="entry name" value="ABC TRANSPORTER I FAMILY MEMBER 1"/>
    <property type="match status" value="1"/>
</dbReference>